<dbReference type="InterPro" id="IPR039420">
    <property type="entry name" value="WalR-like"/>
</dbReference>
<dbReference type="GO" id="GO:0000156">
    <property type="term" value="F:phosphorelay response regulator activity"/>
    <property type="evidence" value="ECO:0007669"/>
    <property type="project" value="TreeGrafter"/>
</dbReference>
<dbReference type="InterPro" id="IPR001789">
    <property type="entry name" value="Sig_transdc_resp-reg_receiver"/>
</dbReference>
<dbReference type="GO" id="GO:0032993">
    <property type="term" value="C:protein-DNA complex"/>
    <property type="evidence" value="ECO:0007669"/>
    <property type="project" value="TreeGrafter"/>
</dbReference>
<dbReference type="PANTHER" id="PTHR48111">
    <property type="entry name" value="REGULATOR OF RPOS"/>
    <property type="match status" value="1"/>
</dbReference>
<dbReference type="SMART" id="SM00448">
    <property type="entry name" value="REC"/>
    <property type="match status" value="1"/>
</dbReference>
<dbReference type="PROSITE" id="PS50110">
    <property type="entry name" value="RESPONSE_REGULATORY"/>
    <property type="match status" value="1"/>
</dbReference>
<comment type="caution">
    <text evidence="9">The sequence shown here is derived from an EMBL/GenBank/DDBJ whole genome shotgun (WGS) entry which is preliminary data.</text>
</comment>
<name>E6JZ91_PARDN</name>
<evidence type="ECO:0000256" key="5">
    <source>
        <dbReference type="ARBA" id="ARBA00023163"/>
    </source>
</evidence>
<keyword evidence="4" id="KW-0238">DNA-binding</keyword>
<proteinExistence type="predicted"/>
<keyword evidence="5" id="KW-0804">Transcription</keyword>
<dbReference type="AlphaFoldDB" id="E6JZ91"/>
<dbReference type="GO" id="GO:0000976">
    <property type="term" value="F:transcription cis-regulatory region binding"/>
    <property type="evidence" value="ECO:0007669"/>
    <property type="project" value="TreeGrafter"/>
</dbReference>
<evidence type="ECO:0000256" key="4">
    <source>
        <dbReference type="ARBA" id="ARBA00023125"/>
    </source>
</evidence>
<dbReference type="EMBL" id="AEON01000001">
    <property type="protein sequence ID" value="EFT83981.1"/>
    <property type="molecule type" value="Genomic_DNA"/>
</dbReference>
<keyword evidence="3" id="KW-0805">Transcription regulation</keyword>
<evidence type="ECO:0000259" key="8">
    <source>
        <dbReference type="PROSITE" id="PS50110"/>
    </source>
</evidence>
<accession>E6JZ91</accession>
<dbReference type="SUPFAM" id="SSF52172">
    <property type="entry name" value="CheY-like"/>
    <property type="match status" value="1"/>
</dbReference>
<feature type="compositionally biased region" description="Low complexity" evidence="7">
    <location>
        <begin position="217"/>
        <end position="233"/>
    </location>
</feature>
<organism evidence="9 10">
    <name type="scientific">Parascardovia denticolens DSM 10105 = JCM 12538</name>
    <dbReference type="NCBI Taxonomy" id="864564"/>
    <lineage>
        <taxon>Bacteria</taxon>
        <taxon>Bacillati</taxon>
        <taxon>Actinomycetota</taxon>
        <taxon>Actinomycetes</taxon>
        <taxon>Bifidobacteriales</taxon>
        <taxon>Bifidobacteriaceae</taxon>
        <taxon>Parascardovia</taxon>
    </lineage>
</organism>
<evidence type="ECO:0000256" key="1">
    <source>
        <dbReference type="ARBA" id="ARBA00022553"/>
    </source>
</evidence>
<evidence type="ECO:0000313" key="10">
    <source>
        <dbReference type="Proteomes" id="UP000004946"/>
    </source>
</evidence>
<dbReference type="GO" id="GO:0006355">
    <property type="term" value="P:regulation of DNA-templated transcription"/>
    <property type="evidence" value="ECO:0007669"/>
    <property type="project" value="TreeGrafter"/>
</dbReference>
<evidence type="ECO:0000256" key="6">
    <source>
        <dbReference type="PROSITE-ProRule" id="PRU00169"/>
    </source>
</evidence>
<dbReference type="GO" id="GO:0005829">
    <property type="term" value="C:cytosol"/>
    <property type="evidence" value="ECO:0007669"/>
    <property type="project" value="TreeGrafter"/>
</dbReference>
<feature type="region of interest" description="Disordered" evidence="7">
    <location>
        <begin position="217"/>
        <end position="240"/>
    </location>
</feature>
<dbReference type="PANTHER" id="PTHR48111:SF1">
    <property type="entry name" value="TWO-COMPONENT RESPONSE REGULATOR ORR33"/>
    <property type="match status" value="1"/>
</dbReference>
<evidence type="ECO:0000256" key="3">
    <source>
        <dbReference type="ARBA" id="ARBA00023015"/>
    </source>
</evidence>
<feature type="domain" description="Response regulatory" evidence="8">
    <location>
        <begin position="36"/>
        <end position="153"/>
    </location>
</feature>
<sequence>MIVTILRLLQYSRLFHQTSGRPKTIKPDRQGAGMLTVAIVEDEPDDARRLDSCLQRYGAERGVDFRLEHFGRPSDFLDSYKARYDLVFMDIEMPGMDGLSAAKRLRQFDQEVILIFVTNLAQYASRGYEVNALDYVMKPMEYQTFERKMDRAVRACRNNSDSVIVAQRGTPRESSCATSNTSKSTGTTCVITWKAPAKGCSTRWAACRRRRTAWGTRASSAATGSTWSTSGRSNPSPAPP</sequence>
<protein>
    <submittedName>
        <fullName evidence="9">Response regulator receiver domain protein</fullName>
    </submittedName>
</protein>
<evidence type="ECO:0000256" key="7">
    <source>
        <dbReference type="SAM" id="MobiDB-lite"/>
    </source>
</evidence>
<keyword evidence="10" id="KW-1185">Reference proteome</keyword>
<dbReference type="InterPro" id="IPR011006">
    <property type="entry name" value="CheY-like_superfamily"/>
</dbReference>
<dbReference type="Proteomes" id="UP000004946">
    <property type="component" value="Chromosome"/>
</dbReference>
<gene>
    <name evidence="9" type="ORF">HMPREF0620_0986</name>
</gene>
<dbReference type="eggNOG" id="COG3279">
    <property type="taxonomic scope" value="Bacteria"/>
</dbReference>
<dbReference type="Pfam" id="PF00072">
    <property type="entry name" value="Response_reg"/>
    <property type="match status" value="1"/>
</dbReference>
<dbReference type="Gene3D" id="3.40.50.2300">
    <property type="match status" value="1"/>
</dbReference>
<reference evidence="9 10" key="1">
    <citation type="submission" date="2010-12" db="EMBL/GenBank/DDBJ databases">
        <authorList>
            <person name="Muzny D."/>
            <person name="Qin X."/>
            <person name="Buhay C."/>
            <person name="Dugan-Rocha S."/>
            <person name="Ding Y."/>
            <person name="Chen G."/>
            <person name="Hawes A."/>
            <person name="Holder M."/>
            <person name="Jhangiani S."/>
            <person name="Johnson A."/>
            <person name="Khan Z."/>
            <person name="Li Z."/>
            <person name="Liu W."/>
            <person name="Liu X."/>
            <person name="Perez L."/>
            <person name="Shen H."/>
            <person name="Wang Q."/>
            <person name="Watt J."/>
            <person name="Xi L."/>
            <person name="Xin Y."/>
            <person name="Zhou J."/>
            <person name="Deng J."/>
            <person name="Jiang H."/>
            <person name="Liu Y."/>
            <person name="Qu J."/>
            <person name="Song X.-Z."/>
            <person name="Zhang L."/>
            <person name="Villasana D."/>
            <person name="Johnson A."/>
            <person name="Liu J."/>
            <person name="Liyanage D."/>
            <person name="Lorensuhewa L."/>
            <person name="Robinson T."/>
            <person name="Song A."/>
            <person name="Song B.-B."/>
            <person name="Dinh H."/>
            <person name="Thornton R."/>
            <person name="Coyle M."/>
            <person name="Francisco L."/>
            <person name="Jackson L."/>
            <person name="Javaid M."/>
            <person name="Korchina V."/>
            <person name="Kovar C."/>
            <person name="Mata R."/>
            <person name="Mathew T."/>
            <person name="Ngo R."/>
            <person name="Nguyen L."/>
            <person name="Nguyen N."/>
            <person name="Okwuonu G."/>
            <person name="Ongeri F."/>
            <person name="Pham C."/>
            <person name="Simmons D."/>
            <person name="Wilczek-Boney K."/>
            <person name="Hale W."/>
            <person name="Jakkamsetti A."/>
            <person name="Pham P."/>
            <person name="Ruth R."/>
            <person name="San Lucas F."/>
            <person name="Warren J."/>
            <person name="Zhang J."/>
            <person name="Zhao Z."/>
            <person name="Zhou C."/>
            <person name="Zhu D."/>
            <person name="Lee S."/>
            <person name="Bess C."/>
            <person name="Blankenburg K."/>
            <person name="Forbes L."/>
            <person name="Fu Q."/>
            <person name="Gubbala S."/>
            <person name="Hirani K."/>
            <person name="Jayaseelan J.C."/>
            <person name="Lara F."/>
            <person name="Munidasa M."/>
            <person name="Palculict T."/>
            <person name="Patil S."/>
            <person name="Pu L.-L."/>
            <person name="Saada N."/>
            <person name="Tang L."/>
            <person name="Weissenberger G."/>
            <person name="Zhu Y."/>
            <person name="Hemphill L."/>
            <person name="Shang Y."/>
            <person name="Youmans B."/>
            <person name="Ayvaz T."/>
            <person name="Ross M."/>
            <person name="Santibanez J."/>
            <person name="Aqrawi P."/>
            <person name="Gross S."/>
            <person name="Joshi V."/>
            <person name="Fowler G."/>
            <person name="Nazareth L."/>
            <person name="Reid J."/>
            <person name="Worley K."/>
            <person name="Petrosino J."/>
            <person name="Highlander S."/>
            <person name="Gibbs R."/>
        </authorList>
    </citation>
    <scope>NUCLEOTIDE SEQUENCE [LARGE SCALE GENOMIC DNA]</scope>
    <source>
        <strain evidence="9 10">DSM 10105</strain>
    </source>
</reference>
<evidence type="ECO:0000313" key="9">
    <source>
        <dbReference type="EMBL" id="EFT83981.1"/>
    </source>
</evidence>
<feature type="modified residue" description="4-aspartylphosphate" evidence="6">
    <location>
        <position position="90"/>
    </location>
</feature>
<keyword evidence="2" id="KW-0902">Two-component regulatory system</keyword>
<dbReference type="HOGENOM" id="CLU_1155536_0_0_11"/>
<evidence type="ECO:0000256" key="2">
    <source>
        <dbReference type="ARBA" id="ARBA00023012"/>
    </source>
</evidence>
<keyword evidence="1 6" id="KW-0597">Phosphoprotein</keyword>